<dbReference type="SUPFAM" id="SSF52833">
    <property type="entry name" value="Thioredoxin-like"/>
    <property type="match status" value="1"/>
</dbReference>
<dbReference type="RefSeq" id="WP_198732876.1">
    <property type="nucleotide sequence ID" value="NZ_JAEINH010000003.1"/>
</dbReference>
<name>A0A934IAQ4_9MICO</name>
<keyword evidence="1" id="KW-0575">Peroxidase</keyword>
<dbReference type="EMBL" id="JAEINH010000003">
    <property type="protein sequence ID" value="MBI9114315.1"/>
    <property type="molecule type" value="Genomic_DNA"/>
</dbReference>
<evidence type="ECO:0000256" key="4">
    <source>
        <dbReference type="ARBA" id="ARBA00023284"/>
    </source>
</evidence>
<dbReference type="PANTHER" id="PTHR43110">
    <property type="entry name" value="THIOL PEROXIDASE"/>
    <property type="match status" value="1"/>
</dbReference>
<dbReference type="Gene3D" id="3.40.30.10">
    <property type="entry name" value="Glutaredoxin"/>
    <property type="match status" value="1"/>
</dbReference>
<dbReference type="PROSITE" id="PS51352">
    <property type="entry name" value="THIOREDOXIN_2"/>
    <property type="match status" value="1"/>
</dbReference>
<reference evidence="7" key="1">
    <citation type="submission" date="2020-12" db="EMBL/GenBank/DDBJ databases">
        <title>Sanguibacter suaedae sp. nov., isolated from Suaeda aralocaspica.</title>
        <authorList>
            <person name="Ma Q."/>
        </authorList>
    </citation>
    <scope>NUCLEOTIDE SEQUENCE</scope>
    <source>
        <strain evidence="7">YZGR15</strain>
    </source>
</reference>
<accession>A0A934IAQ4</accession>
<dbReference type="Pfam" id="PF00578">
    <property type="entry name" value="AhpC-TSA"/>
    <property type="match status" value="1"/>
</dbReference>
<evidence type="ECO:0000256" key="5">
    <source>
        <dbReference type="PIRSR" id="PIRSR000239-1"/>
    </source>
</evidence>
<dbReference type="GO" id="GO:0004601">
    <property type="term" value="F:peroxidase activity"/>
    <property type="evidence" value="ECO:0007669"/>
    <property type="project" value="UniProtKB-KW"/>
</dbReference>
<comment type="caution">
    <text evidence="7">The sequence shown here is derived from an EMBL/GenBank/DDBJ whole genome shotgun (WGS) entry which is preliminary data.</text>
</comment>
<keyword evidence="3" id="KW-0560">Oxidoreductase</keyword>
<dbReference type="InterPro" id="IPR024706">
    <property type="entry name" value="Peroxiredoxin_AhpC-typ"/>
</dbReference>
<evidence type="ECO:0000313" key="7">
    <source>
        <dbReference type="EMBL" id="MBI9114315.1"/>
    </source>
</evidence>
<dbReference type="PIRSF" id="PIRSF000239">
    <property type="entry name" value="AHPC"/>
    <property type="match status" value="1"/>
</dbReference>
<protein>
    <submittedName>
        <fullName evidence="7">Redoxin domain-containing protein</fullName>
    </submittedName>
</protein>
<dbReference type="InterPro" id="IPR050455">
    <property type="entry name" value="Tpx_Peroxidase_subfamily"/>
</dbReference>
<keyword evidence="4" id="KW-0676">Redox-active center</keyword>
<dbReference type="Proteomes" id="UP000602087">
    <property type="component" value="Unassembled WGS sequence"/>
</dbReference>
<keyword evidence="8" id="KW-1185">Reference proteome</keyword>
<dbReference type="InterPro" id="IPR000866">
    <property type="entry name" value="AhpC/TSA"/>
</dbReference>
<evidence type="ECO:0000259" key="6">
    <source>
        <dbReference type="PROSITE" id="PS51352"/>
    </source>
</evidence>
<gene>
    <name evidence="7" type="ORF">JAV76_04720</name>
</gene>
<dbReference type="InterPro" id="IPR013766">
    <property type="entry name" value="Thioredoxin_domain"/>
</dbReference>
<evidence type="ECO:0000256" key="2">
    <source>
        <dbReference type="ARBA" id="ARBA00022862"/>
    </source>
</evidence>
<keyword evidence="2" id="KW-0049">Antioxidant</keyword>
<dbReference type="AlphaFoldDB" id="A0A934IAQ4"/>
<feature type="active site" description="Cysteine sulfenic acid (-SOH) intermediate; for peroxidase activity" evidence="5">
    <location>
        <position position="47"/>
    </location>
</feature>
<feature type="domain" description="Thioredoxin" evidence="6">
    <location>
        <begin position="5"/>
        <end position="153"/>
    </location>
</feature>
<proteinExistence type="predicted"/>
<dbReference type="InterPro" id="IPR036249">
    <property type="entry name" value="Thioredoxin-like_sf"/>
</dbReference>
<evidence type="ECO:0000256" key="1">
    <source>
        <dbReference type="ARBA" id="ARBA00022559"/>
    </source>
</evidence>
<dbReference type="PANTHER" id="PTHR43110:SF1">
    <property type="entry name" value="THIOL PEROXIDASE"/>
    <property type="match status" value="1"/>
</dbReference>
<organism evidence="7 8">
    <name type="scientific">Sanguibacter suaedae</name>
    <dbReference type="NCBI Taxonomy" id="2795737"/>
    <lineage>
        <taxon>Bacteria</taxon>
        <taxon>Bacillati</taxon>
        <taxon>Actinomycetota</taxon>
        <taxon>Actinomycetes</taxon>
        <taxon>Micrococcales</taxon>
        <taxon>Sanguibacteraceae</taxon>
        <taxon>Sanguibacter</taxon>
    </lineage>
</organism>
<sequence>MPGALAVGDAAPGFDLVDTHGTPVHLADLRGAPVLLVFFPFAFSRTCTDELRDLRDAAADLDAAGASVLAVSCDPMFALKAWAEDEGFRFPLLSDFWPHGQVARRYGVLDETDGHALRGSFLIDAAGNLVWSTVVGRSDRRDIAAHRAALTLL</sequence>
<evidence type="ECO:0000256" key="3">
    <source>
        <dbReference type="ARBA" id="ARBA00023002"/>
    </source>
</evidence>
<evidence type="ECO:0000313" key="8">
    <source>
        <dbReference type="Proteomes" id="UP000602087"/>
    </source>
</evidence>